<evidence type="ECO:0000256" key="2">
    <source>
        <dbReference type="ARBA" id="ARBA00023002"/>
    </source>
</evidence>
<evidence type="ECO:0000313" key="7">
    <source>
        <dbReference type="EMBL" id="KAG9237573.1"/>
    </source>
</evidence>
<feature type="binding site" evidence="3">
    <location>
        <position position="47"/>
    </location>
    <ligand>
        <name>FAD</name>
        <dbReference type="ChEBI" id="CHEBI:57692"/>
    </ligand>
</feature>
<dbReference type="Gene3D" id="3.50.50.60">
    <property type="entry name" value="FAD/NAD(P)-binding domain"/>
    <property type="match status" value="1"/>
</dbReference>
<evidence type="ECO:0000313" key="8">
    <source>
        <dbReference type="Proteomes" id="UP000824998"/>
    </source>
</evidence>
<dbReference type="EMBL" id="MU251384">
    <property type="protein sequence ID" value="KAG9237573.1"/>
    <property type="molecule type" value="Genomic_DNA"/>
</dbReference>
<dbReference type="SUPFAM" id="SSF54373">
    <property type="entry name" value="FAD-linked reductases, C-terminal domain"/>
    <property type="match status" value="1"/>
</dbReference>
<dbReference type="AlphaFoldDB" id="A0A9P7YR36"/>
<gene>
    <name evidence="7" type="ORF">BJ875DRAFT_502650</name>
</gene>
<dbReference type="Proteomes" id="UP000824998">
    <property type="component" value="Unassembled WGS sequence"/>
</dbReference>
<reference evidence="7" key="1">
    <citation type="journal article" date="2021" name="IMA Fungus">
        <title>Genomic characterization of three marine fungi, including Emericellopsis atlantica sp. nov. with signatures of a generalist lifestyle and marine biomass degradation.</title>
        <authorList>
            <person name="Hagestad O.C."/>
            <person name="Hou L."/>
            <person name="Andersen J.H."/>
            <person name="Hansen E.H."/>
            <person name="Altermark B."/>
            <person name="Li C."/>
            <person name="Kuhnert E."/>
            <person name="Cox R.J."/>
            <person name="Crous P.W."/>
            <person name="Spatafora J.W."/>
            <person name="Lail K."/>
            <person name="Amirebrahimi M."/>
            <person name="Lipzen A."/>
            <person name="Pangilinan J."/>
            <person name="Andreopoulos W."/>
            <person name="Hayes R.D."/>
            <person name="Ng V."/>
            <person name="Grigoriev I.V."/>
            <person name="Jackson S.A."/>
            <person name="Sutton T.D.S."/>
            <person name="Dobson A.D.W."/>
            <person name="Rama T."/>
        </authorList>
    </citation>
    <scope>NUCLEOTIDE SEQUENCE</scope>
    <source>
        <strain evidence="7">TRa018bII</strain>
    </source>
</reference>
<dbReference type="GO" id="GO:0006598">
    <property type="term" value="P:polyamine catabolic process"/>
    <property type="evidence" value="ECO:0007669"/>
    <property type="project" value="TreeGrafter"/>
</dbReference>
<dbReference type="InterPro" id="IPR002937">
    <property type="entry name" value="Amino_oxidase"/>
</dbReference>
<organism evidence="7 8">
    <name type="scientific">Amylocarpus encephaloides</name>
    <dbReference type="NCBI Taxonomy" id="45428"/>
    <lineage>
        <taxon>Eukaryota</taxon>
        <taxon>Fungi</taxon>
        <taxon>Dikarya</taxon>
        <taxon>Ascomycota</taxon>
        <taxon>Pezizomycotina</taxon>
        <taxon>Leotiomycetes</taxon>
        <taxon>Helotiales</taxon>
        <taxon>Helotiales incertae sedis</taxon>
        <taxon>Amylocarpus</taxon>
    </lineage>
</organism>
<feature type="binding site" evidence="3">
    <location>
        <position position="264"/>
    </location>
    <ligand>
        <name>FAD</name>
        <dbReference type="ChEBI" id="CHEBI:57692"/>
    </ligand>
</feature>
<evidence type="ECO:0000256" key="3">
    <source>
        <dbReference type="PIRSR" id="PIRSR601613-1"/>
    </source>
</evidence>
<dbReference type="GO" id="GO:0016491">
    <property type="term" value="F:oxidoreductase activity"/>
    <property type="evidence" value="ECO:0007669"/>
    <property type="project" value="UniProtKB-KW"/>
</dbReference>
<comment type="caution">
    <text evidence="7">The sequence shown here is derived from an EMBL/GenBank/DDBJ whole genome shotgun (WGS) entry which is preliminary data.</text>
</comment>
<evidence type="ECO:0000256" key="4">
    <source>
        <dbReference type="RuleBase" id="RU362067"/>
    </source>
</evidence>
<sequence length="538" mass="59925">MARSVWCKSKLLLLSLPLLHPAVATPVPPSNGTCTRTKVAILGAGVSGIAAAQALSNASISDFIIVDVNDYIGGRVKHTTFGKNATTGQPYTVELGANWVQGLGSEGGPENPIWTLAKKWGLTNTYSNYSMIQTYDENGAADFAGMIDDYETAYTTVEQDAGTILTQNYQDRTMRTGLSIADWKPKKDVRKQAAEWWSCDWEYAYSPDQSSQTWSIVNYNDTFYQFSDENNFVFDQRGFNYFIESEAYTFLKPNDTRLRLSTNVTSITYSSNSVTVTMADGSCITADYAICTFSLGVLQNDVVEFTPVLPAWKQTGIEGMQMGTYTKIFFQFPPAADGTFFWEHGDDPTTQFFLYADPIERGWYPVFQSLSAPGFIPGSGIFFVTVVYSQSYRAEQQSDDATKVEVMAVLRKMFGNDIPDPVDFMYPRWSMEPWAYGSYSNWPPGMSLETHQNLRANLGRLWFAGEATSVSYFGFLQGAYTEGQTAGNAIAGCLNKKRTLCKNEASYQVIRGCATSERQLTTNNGWYVSSMLTFGFEE</sequence>
<dbReference type="Gene3D" id="3.90.660.10">
    <property type="match status" value="1"/>
</dbReference>
<comment type="cofactor">
    <cofactor evidence="1 4">
        <name>FAD</name>
        <dbReference type="ChEBI" id="CHEBI:57692"/>
    </cofactor>
</comment>
<dbReference type="PANTHER" id="PTHR10742:SF313">
    <property type="entry name" value="AMINE OXIDASE"/>
    <property type="match status" value="1"/>
</dbReference>
<dbReference type="InterPro" id="IPR036188">
    <property type="entry name" value="FAD/NAD-bd_sf"/>
</dbReference>
<accession>A0A9P7YR36</accession>
<keyword evidence="8" id="KW-1185">Reference proteome</keyword>
<feature type="domain" description="Amine oxidase" evidence="6">
    <location>
        <begin position="46"/>
        <end position="490"/>
    </location>
</feature>
<comment type="similarity">
    <text evidence="4">Belongs to the flavin monoamine oxidase family.</text>
</comment>
<dbReference type="InterPro" id="IPR050281">
    <property type="entry name" value="Flavin_monoamine_oxidase"/>
</dbReference>
<keyword evidence="5" id="KW-0732">Signal</keyword>
<dbReference type="Pfam" id="PF01593">
    <property type="entry name" value="Amino_oxidase"/>
    <property type="match status" value="1"/>
</dbReference>
<name>A0A9P7YR36_9HELO</name>
<dbReference type="InterPro" id="IPR001613">
    <property type="entry name" value="Flavin_amine_oxidase"/>
</dbReference>
<feature type="signal peptide" evidence="5">
    <location>
        <begin position="1"/>
        <end position="24"/>
    </location>
</feature>
<evidence type="ECO:0000256" key="1">
    <source>
        <dbReference type="ARBA" id="ARBA00001974"/>
    </source>
</evidence>
<protein>
    <recommendedName>
        <fullName evidence="4">Amine oxidase</fullName>
        <ecNumber evidence="4">1.4.3.-</ecNumber>
    </recommendedName>
</protein>
<keyword evidence="4" id="KW-0274">FAD</keyword>
<proteinExistence type="inferred from homology"/>
<keyword evidence="4" id="KW-0285">Flavoprotein</keyword>
<evidence type="ECO:0000256" key="5">
    <source>
        <dbReference type="SAM" id="SignalP"/>
    </source>
</evidence>
<dbReference type="OrthoDB" id="7777654at2759"/>
<dbReference type="PANTHER" id="PTHR10742">
    <property type="entry name" value="FLAVIN MONOAMINE OXIDASE"/>
    <property type="match status" value="1"/>
</dbReference>
<dbReference type="SUPFAM" id="SSF51905">
    <property type="entry name" value="FAD/NAD(P)-binding domain"/>
    <property type="match status" value="1"/>
</dbReference>
<feature type="chain" id="PRO_5040423083" description="Amine oxidase" evidence="5">
    <location>
        <begin position="25"/>
        <end position="538"/>
    </location>
</feature>
<dbReference type="EC" id="1.4.3.-" evidence="4"/>
<keyword evidence="2 4" id="KW-0560">Oxidoreductase</keyword>
<evidence type="ECO:0000259" key="6">
    <source>
        <dbReference type="Pfam" id="PF01593"/>
    </source>
</evidence>
<dbReference type="PRINTS" id="PR00757">
    <property type="entry name" value="AMINEOXDASEF"/>
</dbReference>